<reference evidence="3" key="1">
    <citation type="submission" date="2019-03" db="EMBL/GenBank/DDBJ databases">
        <title>Single cell metagenomics reveals metabolic interactions within the superorganism composed of flagellate Streblomastix strix and complex community of Bacteroidetes bacteria on its surface.</title>
        <authorList>
            <person name="Treitli S.C."/>
            <person name="Kolisko M."/>
            <person name="Husnik F."/>
            <person name="Keeling P."/>
            <person name="Hampl V."/>
        </authorList>
    </citation>
    <scope>NUCLEOTIDE SEQUENCE</scope>
    <source>
        <strain evidence="3">STM</strain>
    </source>
</reference>
<dbReference type="Gene3D" id="2.40.160.20">
    <property type="match status" value="1"/>
</dbReference>
<proteinExistence type="predicted"/>
<feature type="domain" description="Outer membrane protein beta-barrel" evidence="2">
    <location>
        <begin position="6"/>
        <end position="172"/>
    </location>
</feature>
<name>A0A5J4SHE9_9ZZZZ</name>
<gene>
    <name evidence="3" type="ORF">EZS27_007567</name>
</gene>
<dbReference type="InterPro" id="IPR011250">
    <property type="entry name" value="OMP/PagP_B-barrel"/>
</dbReference>
<dbReference type="EMBL" id="SNRY01000198">
    <property type="protein sequence ID" value="KAA6344815.1"/>
    <property type="molecule type" value="Genomic_DNA"/>
</dbReference>
<protein>
    <recommendedName>
        <fullName evidence="2">Outer membrane protein beta-barrel domain-containing protein</fullName>
    </recommendedName>
</protein>
<sequence length="173" mass="19533">MKKIILLIVLTILCVSGTFAQEGEKSVGVSLGSGSTVGGIMLGVRGNYNVTDDIAITPSMNYFVKKHNIRQLETNIDCHYLLPNIREEFEIYPLLGLNYTLVNMKSFSKENYDLDYGNLGNDDKTFYHRIGINLGGGIHYFLRENMFVGTEYKYVIIGDFHQAVISLNLNVFF</sequence>
<accession>A0A5J4SHE9</accession>
<dbReference type="InterPro" id="IPR027385">
    <property type="entry name" value="Beta-barrel_OMP"/>
</dbReference>
<evidence type="ECO:0000256" key="1">
    <source>
        <dbReference type="ARBA" id="ARBA00022729"/>
    </source>
</evidence>
<dbReference type="AlphaFoldDB" id="A0A5J4SHE9"/>
<evidence type="ECO:0000259" key="2">
    <source>
        <dbReference type="Pfam" id="PF13505"/>
    </source>
</evidence>
<dbReference type="Pfam" id="PF13505">
    <property type="entry name" value="OMP_b-brl"/>
    <property type="match status" value="1"/>
</dbReference>
<keyword evidence="1" id="KW-0732">Signal</keyword>
<evidence type="ECO:0000313" key="3">
    <source>
        <dbReference type="EMBL" id="KAA6344815.1"/>
    </source>
</evidence>
<dbReference type="SUPFAM" id="SSF56925">
    <property type="entry name" value="OMPA-like"/>
    <property type="match status" value="1"/>
</dbReference>
<organism evidence="3">
    <name type="scientific">termite gut metagenome</name>
    <dbReference type="NCBI Taxonomy" id="433724"/>
    <lineage>
        <taxon>unclassified sequences</taxon>
        <taxon>metagenomes</taxon>
        <taxon>organismal metagenomes</taxon>
    </lineage>
</organism>
<comment type="caution">
    <text evidence="3">The sequence shown here is derived from an EMBL/GenBank/DDBJ whole genome shotgun (WGS) entry which is preliminary data.</text>
</comment>